<name>A0ABT6J6Z8_9GAMM</name>
<protein>
    <recommendedName>
        <fullName evidence="3">NAD(P)-dependent oxidoreductase</fullName>
    </recommendedName>
</protein>
<keyword evidence="2" id="KW-1185">Reference proteome</keyword>
<reference evidence="1 2" key="1">
    <citation type="submission" date="2023-04" db="EMBL/GenBank/DDBJ databases">
        <title>Luteimonas endophyticus RD2P54.</title>
        <authorList>
            <person name="Sun J.-Q."/>
        </authorList>
    </citation>
    <scope>NUCLEOTIDE SEQUENCE [LARGE SCALE GENOMIC DNA]</scope>
    <source>
        <strain evidence="1 2">RD2P54</strain>
    </source>
</reference>
<dbReference type="Proteomes" id="UP001156940">
    <property type="component" value="Unassembled WGS sequence"/>
</dbReference>
<sequence>MTSPQAPVLLVGGSGVVGSQAARALRRLQPQLPLAIAGRDVARAATIAGEVEPAISIATDLALPGLGLGLADGQPFSAVVVFLKDHALNAMRFAQARGIPFLSLSSGAFEIGPEVAQYVHAPHASAVLLASHWLAGAALFPTLHYAAGFQRVDGIRIGVLLDEHDMGGAAAWADYERITKVAPAALAVAGGQYVWRRIDEHGSRYTSVDGVVLDAQPYSPFDIASLGVATGAREVRLDLAYSVSASRRRGGAFSTEIVIEIEGETDTGAVEARRYELVHPEGQAPLTGLLVALGVERLLGLSGAAAPPPGLYFPELLLAPGDVVARMREFGTSFAGPAGVAA</sequence>
<evidence type="ECO:0000313" key="2">
    <source>
        <dbReference type="Proteomes" id="UP001156940"/>
    </source>
</evidence>
<accession>A0ABT6J6Z8</accession>
<dbReference type="EMBL" id="JARXRM010000013">
    <property type="protein sequence ID" value="MDH5821953.1"/>
    <property type="molecule type" value="Genomic_DNA"/>
</dbReference>
<gene>
    <name evidence="1" type="ORF">QFW77_02955</name>
</gene>
<comment type="caution">
    <text evidence="1">The sequence shown here is derived from an EMBL/GenBank/DDBJ whole genome shotgun (WGS) entry which is preliminary data.</text>
</comment>
<evidence type="ECO:0000313" key="1">
    <source>
        <dbReference type="EMBL" id="MDH5821953.1"/>
    </source>
</evidence>
<evidence type="ECO:0008006" key="3">
    <source>
        <dbReference type="Google" id="ProtNLM"/>
    </source>
</evidence>
<dbReference type="RefSeq" id="WP_280572773.1">
    <property type="nucleotide sequence ID" value="NZ_JARXRM010000013.1"/>
</dbReference>
<organism evidence="1 2">
    <name type="scientific">Luteimonas endophytica</name>
    <dbReference type="NCBI Taxonomy" id="3042023"/>
    <lineage>
        <taxon>Bacteria</taxon>
        <taxon>Pseudomonadati</taxon>
        <taxon>Pseudomonadota</taxon>
        <taxon>Gammaproteobacteria</taxon>
        <taxon>Lysobacterales</taxon>
        <taxon>Lysobacteraceae</taxon>
        <taxon>Luteimonas</taxon>
    </lineage>
</organism>
<proteinExistence type="predicted"/>